<protein>
    <recommendedName>
        <fullName evidence="4">Phage shock protein B</fullName>
    </recommendedName>
</protein>
<keyword evidence="1" id="KW-0175">Coiled coil</keyword>
<feature type="coiled-coil region" evidence="1">
    <location>
        <begin position="28"/>
        <end position="55"/>
    </location>
</feature>
<name>A0A6L7I3Y0_9GAMM</name>
<gene>
    <name evidence="2" type="ORF">GNT65_18360</name>
</gene>
<dbReference type="RefSeq" id="WP_160798640.1">
    <property type="nucleotide sequence ID" value="NZ_CANMWR010000001.1"/>
</dbReference>
<evidence type="ECO:0008006" key="4">
    <source>
        <dbReference type="Google" id="ProtNLM"/>
    </source>
</evidence>
<keyword evidence="3" id="KW-1185">Reference proteome</keyword>
<evidence type="ECO:0000256" key="1">
    <source>
        <dbReference type="SAM" id="Coils"/>
    </source>
</evidence>
<reference evidence="2 3" key="1">
    <citation type="submission" date="2019-12" db="EMBL/GenBank/DDBJ databases">
        <title>Shewanella insulae sp. nov., isolated from a tidal flat.</title>
        <authorList>
            <person name="Yoon J.-H."/>
        </authorList>
    </citation>
    <scope>NUCLEOTIDE SEQUENCE [LARGE SCALE GENOMIC DNA]</scope>
    <source>
        <strain evidence="2 3">JBTF-M18</strain>
    </source>
</reference>
<organism evidence="2 3">
    <name type="scientific">Shewanella insulae</name>
    <dbReference type="NCBI Taxonomy" id="2681496"/>
    <lineage>
        <taxon>Bacteria</taxon>
        <taxon>Pseudomonadati</taxon>
        <taxon>Pseudomonadota</taxon>
        <taxon>Gammaproteobacteria</taxon>
        <taxon>Alteromonadales</taxon>
        <taxon>Shewanellaceae</taxon>
        <taxon>Shewanella</taxon>
    </lineage>
</organism>
<dbReference type="AlphaFoldDB" id="A0A6L7I3Y0"/>
<proteinExistence type="predicted"/>
<accession>A0A6L7I3Y0</accession>
<dbReference type="EMBL" id="WRPA01000022">
    <property type="protein sequence ID" value="MXR70624.1"/>
    <property type="molecule type" value="Genomic_DNA"/>
</dbReference>
<dbReference type="Proteomes" id="UP000474778">
    <property type="component" value="Unassembled WGS sequence"/>
</dbReference>
<evidence type="ECO:0000313" key="3">
    <source>
        <dbReference type="Proteomes" id="UP000474778"/>
    </source>
</evidence>
<comment type="caution">
    <text evidence="2">The sequence shown here is derived from an EMBL/GenBank/DDBJ whole genome shotgun (WGS) entry which is preliminary data.</text>
</comment>
<sequence length="70" mass="7822">MGIFQLAAIAIIGAFAFAAFKEHNRRQASVDNSEIDELKAEIDRLKSRIATLEKIVTDKAYQLGDEIDKL</sequence>
<evidence type="ECO:0000313" key="2">
    <source>
        <dbReference type="EMBL" id="MXR70624.1"/>
    </source>
</evidence>